<evidence type="ECO:0000313" key="4">
    <source>
        <dbReference type="Proteomes" id="UP001634394"/>
    </source>
</evidence>
<dbReference type="EMBL" id="JBJQND010000008">
    <property type="protein sequence ID" value="KAL3869334.1"/>
    <property type="molecule type" value="Genomic_DNA"/>
</dbReference>
<dbReference type="AlphaFoldDB" id="A0ABD3W625"/>
<feature type="compositionally biased region" description="Basic and acidic residues" evidence="2">
    <location>
        <begin position="705"/>
        <end position="714"/>
    </location>
</feature>
<feature type="compositionally biased region" description="Basic and acidic residues" evidence="2">
    <location>
        <begin position="673"/>
        <end position="691"/>
    </location>
</feature>
<feature type="compositionally biased region" description="Polar residues" evidence="2">
    <location>
        <begin position="810"/>
        <end position="823"/>
    </location>
</feature>
<dbReference type="InterPro" id="IPR038800">
    <property type="entry name" value="CCDC17"/>
</dbReference>
<dbReference type="Proteomes" id="UP001634394">
    <property type="component" value="Unassembled WGS sequence"/>
</dbReference>
<evidence type="ECO:0000256" key="1">
    <source>
        <dbReference type="SAM" id="Coils"/>
    </source>
</evidence>
<proteinExistence type="predicted"/>
<feature type="coiled-coil region" evidence="1">
    <location>
        <begin position="200"/>
        <end position="266"/>
    </location>
</feature>
<feature type="compositionally biased region" description="Basic and acidic residues" evidence="2">
    <location>
        <begin position="357"/>
        <end position="368"/>
    </location>
</feature>
<sequence length="880" mass="102013">MTTAQRSELVINWDKMAGGTYQCSDCHMTFNTPMLLQKHKAKFCVGASFGDPDDLTLRHGLRGSVSPPRGGGVLDDDRIQQLHVLKQKQERMRDIHDLEERILLDKIIDQEKENMATPTAAPSRMKMPLSKHEDVRHLQLEYEKLREKELQSKAVPPISFGRHTPYSRNSDSSMSIHLEDYDEGGRRYNPNQDSQIRQLAENHGRQMEYLQLRNKDLEKQREDIRKQLENLGKKTLGDRDSTTQLLQDLKAQEERNQRALQDLKYQLSSLNTNRVNVIAIRQAYLQNGGNDPDILAQMAQMLAEAQAIEDQLKRSQDVKPKTQREKKDYSTQVSMLEMENERLHRELLLLQEQNTLARDRRKTDKEGRNPPVARKPKLPHSDLKYSKNVADGIGRGMTFSYNEVNRLVKRETEMGRPHTDNELQKVSSLALDNFTGFPAGPAREDFSNKQAYATQGEQENAPKSNLWTTDNIVSVGHQAFENTNNANNPKKKYLTNINHPVIQQHELYGTNNAAQSQSKKPLVAAVYPVKRVGQNNLPRSTDRQGLDPNVKLEHEELKRRNGLFKQRENHDKQGHTVIHDVTHLFDEYKSLNEWSNYNRVQFTDRNLSGLNRKWRKMKLRDNKKRDQKYGDGTRPIKDRKLEVPALDLEVLQDVDYRRQKKQSGRYDPGKTSYSEKIKKEPNHKLQRKKEMGSSGRLQKMLRQRSNPEHRLDRFSKRKSHYAAEERKSNHLMPVQKSYSEDDILRRLRALEALESMNMSLLPDRHNSQGQIDRSANLAQLTILNRDRPKNNRTNENHLNPGEHENEANHQNEVGQTENETNYPQDGMTITAHRNKHKLPGNLAYESVTIEQKDRANINGSDAKVTTVTYREERIREKSAR</sequence>
<accession>A0ABD3W625</accession>
<feature type="region of interest" description="Disordered" evidence="2">
    <location>
        <begin position="658"/>
        <end position="728"/>
    </location>
</feature>
<dbReference type="PANTHER" id="PTHR33820:SF2">
    <property type="entry name" value="COILED-COIL DOMAIN-CONTAINING PROTEIN 17"/>
    <property type="match status" value="1"/>
</dbReference>
<keyword evidence="1" id="KW-0175">Coiled coil</keyword>
<name>A0ABD3W625_SINWO</name>
<feature type="region of interest" description="Disordered" evidence="2">
    <location>
        <begin position="354"/>
        <end position="384"/>
    </location>
</feature>
<evidence type="ECO:0000256" key="2">
    <source>
        <dbReference type="SAM" id="MobiDB-lite"/>
    </source>
</evidence>
<comment type="caution">
    <text evidence="3">The sequence shown here is derived from an EMBL/GenBank/DDBJ whole genome shotgun (WGS) entry which is preliminary data.</text>
</comment>
<feature type="compositionally biased region" description="Basic and acidic residues" evidence="2">
    <location>
        <begin position="784"/>
        <end position="809"/>
    </location>
</feature>
<evidence type="ECO:0000313" key="3">
    <source>
        <dbReference type="EMBL" id="KAL3869334.1"/>
    </source>
</evidence>
<feature type="region of interest" description="Disordered" evidence="2">
    <location>
        <begin position="781"/>
        <end position="826"/>
    </location>
</feature>
<reference evidence="3 4" key="1">
    <citation type="submission" date="2024-11" db="EMBL/GenBank/DDBJ databases">
        <title>Chromosome-level genome assembly of the freshwater bivalve Anodonta woodiana.</title>
        <authorList>
            <person name="Chen X."/>
        </authorList>
    </citation>
    <scope>NUCLEOTIDE SEQUENCE [LARGE SCALE GENOMIC DNA]</scope>
    <source>
        <strain evidence="3">MN2024</strain>
        <tissue evidence="3">Gills</tissue>
    </source>
</reference>
<organism evidence="3 4">
    <name type="scientific">Sinanodonta woodiana</name>
    <name type="common">Chinese pond mussel</name>
    <name type="synonym">Anodonta woodiana</name>
    <dbReference type="NCBI Taxonomy" id="1069815"/>
    <lineage>
        <taxon>Eukaryota</taxon>
        <taxon>Metazoa</taxon>
        <taxon>Spiralia</taxon>
        <taxon>Lophotrochozoa</taxon>
        <taxon>Mollusca</taxon>
        <taxon>Bivalvia</taxon>
        <taxon>Autobranchia</taxon>
        <taxon>Heteroconchia</taxon>
        <taxon>Palaeoheterodonta</taxon>
        <taxon>Unionida</taxon>
        <taxon>Unionoidea</taxon>
        <taxon>Unionidae</taxon>
        <taxon>Unioninae</taxon>
        <taxon>Sinanodonta</taxon>
    </lineage>
</organism>
<protein>
    <submittedName>
        <fullName evidence="3">Uncharacterized protein</fullName>
    </submittedName>
</protein>
<dbReference type="PANTHER" id="PTHR33820">
    <property type="entry name" value="COILED-COIL DOMAIN-CONTAINING PROTEIN 17"/>
    <property type="match status" value="1"/>
</dbReference>
<keyword evidence="4" id="KW-1185">Reference proteome</keyword>
<gene>
    <name evidence="3" type="ORF">ACJMK2_042028</name>
</gene>